<evidence type="ECO:0000313" key="4">
    <source>
        <dbReference type="Ensembl" id="ENSCINP00000006937.3"/>
    </source>
</evidence>
<feature type="chain" id="PRO_5003352856" evidence="3">
    <location>
        <begin position="22"/>
        <end position="328"/>
    </location>
</feature>
<dbReference type="AlphaFoldDB" id="F7A655"/>
<reference evidence="5" key="1">
    <citation type="journal article" date="2002" name="Science">
        <title>The draft genome of Ciona intestinalis: insights into chordate and vertebrate origins.</title>
        <authorList>
            <person name="Dehal P."/>
            <person name="Satou Y."/>
            <person name="Campbell R.K."/>
            <person name="Chapman J."/>
            <person name="Degnan B."/>
            <person name="De Tomaso A."/>
            <person name="Davidson B."/>
            <person name="Di Gregorio A."/>
            <person name="Gelpke M."/>
            <person name="Goodstein D.M."/>
            <person name="Harafuji N."/>
            <person name="Hastings K.E."/>
            <person name="Ho I."/>
            <person name="Hotta K."/>
            <person name="Huang W."/>
            <person name="Kawashima T."/>
            <person name="Lemaire P."/>
            <person name="Martinez D."/>
            <person name="Meinertzhagen I.A."/>
            <person name="Necula S."/>
            <person name="Nonaka M."/>
            <person name="Putnam N."/>
            <person name="Rash S."/>
            <person name="Saiga H."/>
            <person name="Satake M."/>
            <person name="Terry A."/>
            <person name="Yamada L."/>
            <person name="Wang H.G."/>
            <person name="Awazu S."/>
            <person name="Azumi K."/>
            <person name="Boore J."/>
            <person name="Branno M."/>
            <person name="Chin-Bow S."/>
            <person name="DeSantis R."/>
            <person name="Doyle S."/>
            <person name="Francino P."/>
            <person name="Keys D.N."/>
            <person name="Haga S."/>
            <person name="Hayashi H."/>
            <person name="Hino K."/>
            <person name="Imai K.S."/>
            <person name="Inaba K."/>
            <person name="Kano S."/>
            <person name="Kobayashi K."/>
            <person name="Kobayashi M."/>
            <person name="Lee B.I."/>
            <person name="Makabe K.W."/>
            <person name="Manohar C."/>
            <person name="Matassi G."/>
            <person name="Medina M."/>
            <person name="Mochizuki Y."/>
            <person name="Mount S."/>
            <person name="Morishita T."/>
            <person name="Miura S."/>
            <person name="Nakayama A."/>
            <person name="Nishizaka S."/>
            <person name="Nomoto H."/>
            <person name="Ohta F."/>
            <person name="Oishi K."/>
            <person name="Rigoutsos I."/>
            <person name="Sano M."/>
            <person name="Sasaki A."/>
            <person name="Sasakura Y."/>
            <person name="Shoguchi E."/>
            <person name="Shin-i T."/>
            <person name="Spagnuolo A."/>
            <person name="Stainier D."/>
            <person name="Suzuki M.M."/>
            <person name="Tassy O."/>
            <person name="Takatori N."/>
            <person name="Tokuoka M."/>
            <person name="Yagi K."/>
            <person name="Yoshizaki F."/>
            <person name="Wada S."/>
            <person name="Zhang C."/>
            <person name="Hyatt P.D."/>
            <person name="Larimer F."/>
            <person name="Detter C."/>
            <person name="Doggett N."/>
            <person name="Glavina T."/>
            <person name="Hawkins T."/>
            <person name="Richardson P."/>
            <person name="Lucas S."/>
            <person name="Kohara Y."/>
            <person name="Levine M."/>
            <person name="Satoh N."/>
            <person name="Rokhsar D.S."/>
        </authorList>
    </citation>
    <scope>NUCLEOTIDE SEQUENCE [LARGE SCALE GENOMIC DNA]</scope>
</reference>
<keyword evidence="2" id="KW-0472">Membrane</keyword>
<sequence length="328" mass="36148">MKHLIAVVSTMLVLNLELCYARKSKECVRCDGTYGEWNTWSSCGGGDCHKLDGIQTRSRPCIVSNDVTMCRSRESRPCVNKASCLGEWGRWSMWGGCIKVNESSTECQKQRYRWCQGMQDGQRSDIGYLMCFGGKEASEDTKECFKGPCSNTQVTSDVKPTVFGIENPKQMVPVRPKLYESTDGKKTGTGSRFEGKHTTLLIIGVGFGSLVVGGVVMLFAIRVKRHRAARRKYPRGSHRGRKNLLSVSFSTGTDATGSERFSPTTQATVDGNGDFELLSRHDYNPSRPLGSSSSSITNTPSTSGESSHSGVNTNLLQVPRENLHENVY</sequence>
<name>F7A655_CIOIN</name>
<keyword evidence="3" id="KW-0732">Signal</keyword>
<evidence type="ECO:0000256" key="1">
    <source>
        <dbReference type="SAM" id="MobiDB-lite"/>
    </source>
</evidence>
<dbReference type="InterPro" id="IPR000884">
    <property type="entry name" value="TSP1_rpt"/>
</dbReference>
<organism evidence="4 5">
    <name type="scientific">Ciona intestinalis</name>
    <name type="common">Transparent sea squirt</name>
    <name type="synonym">Ascidia intestinalis</name>
    <dbReference type="NCBI Taxonomy" id="7719"/>
    <lineage>
        <taxon>Eukaryota</taxon>
        <taxon>Metazoa</taxon>
        <taxon>Chordata</taxon>
        <taxon>Tunicata</taxon>
        <taxon>Ascidiacea</taxon>
        <taxon>Phlebobranchia</taxon>
        <taxon>Cionidae</taxon>
        <taxon>Ciona</taxon>
    </lineage>
</organism>
<feature type="transmembrane region" description="Helical" evidence="2">
    <location>
        <begin position="200"/>
        <end position="221"/>
    </location>
</feature>
<evidence type="ECO:0000313" key="5">
    <source>
        <dbReference type="Proteomes" id="UP000008144"/>
    </source>
</evidence>
<feature type="compositionally biased region" description="Basic residues" evidence="1">
    <location>
        <begin position="229"/>
        <end position="242"/>
    </location>
</feature>
<dbReference type="Ensembl" id="ENSCINT00000006937.3">
    <property type="protein sequence ID" value="ENSCINP00000006937.3"/>
    <property type="gene ID" value="ENSCING00000003388.3"/>
</dbReference>
<dbReference type="SMART" id="SM00209">
    <property type="entry name" value="TSP1"/>
    <property type="match status" value="2"/>
</dbReference>
<reference evidence="4" key="4">
    <citation type="submission" date="2025-09" db="UniProtKB">
        <authorList>
            <consortium name="Ensembl"/>
        </authorList>
    </citation>
    <scope>IDENTIFICATION</scope>
</reference>
<dbReference type="InParanoid" id="F7A655"/>
<evidence type="ECO:0000256" key="2">
    <source>
        <dbReference type="SAM" id="Phobius"/>
    </source>
</evidence>
<feature type="compositionally biased region" description="Low complexity" evidence="1">
    <location>
        <begin position="291"/>
        <end position="303"/>
    </location>
</feature>
<feature type="compositionally biased region" description="Polar residues" evidence="1">
    <location>
        <begin position="245"/>
        <end position="269"/>
    </location>
</feature>
<reference evidence="4" key="2">
    <citation type="journal article" date="2008" name="Genome Biol.">
        <title>Improved genome assembly and evidence-based global gene model set for the chordate Ciona intestinalis: new insight into intron and operon populations.</title>
        <authorList>
            <person name="Satou Y."/>
            <person name="Mineta K."/>
            <person name="Ogasawara M."/>
            <person name="Sasakura Y."/>
            <person name="Shoguchi E."/>
            <person name="Ueno K."/>
            <person name="Yamada L."/>
            <person name="Matsumoto J."/>
            <person name="Wasserscheid J."/>
            <person name="Dewar K."/>
            <person name="Wiley G.B."/>
            <person name="Macmil S.L."/>
            <person name="Roe B.A."/>
            <person name="Zeller R.W."/>
            <person name="Hastings K.E."/>
            <person name="Lemaire P."/>
            <person name="Lindquist E."/>
            <person name="Endo T."/>
            <person name="Hotta K."/>
            <person name="Inaba K."/>
        </authorList>
    </citation>
    <scope>NUCLEOTIDE SEQUENCE [LARGE SCALE GENOMIC DNA]</scope>
    <source>
        <strain evidence="4">wild type</strain>
    </source>
</reference>
<feature type="region of interest" description="Disordered" evidence="1">
    <location>
        <begin position="229"/>
        <end position="328"/>
    </location>
</feature>
<keyword evidence="5" id="KW-1185">Reference proteome</keyword>
<keyword evidence="2" id="KW-1133">Transmembrane helix</keyword>
<proteinExistence type="predicted"/>
<reference evidence="4" key="3">
    <citation type="submission" date="2025-08" db="UniProtKB">
        <authorList>
            <consortium name="Ensembl"/>
        </authorList>
    </citation>
    <scope>IDENTIFICATION</scope>
</reference>
<accession>F7A655</accession>
<dbReference type="EMBL" id="EAAA01002665">
    <property type="status" value="NOT_ANNOTATED_CDS"/>
    <property type="molecule type" value="Genomic_DNA"/>
</dbReference>
<protein>
    <submittedName>
        <fullName evidence="4">Uncharacterized protein</fullName>
    </submittedName>
</protein>
<dbReference type="Proteomes" id="UP000008144">
    <property type="component" value="Chromosome 8"/>
</dbReference>
<dbReference type="PROSITE" id="PS50092">
    <property type="entry name" value="TSP1"/>
    <property type="match status" value="1"/>
</dbReference>
<evidence type="ECO:0000256" key="3">
    <source>
        <dbReference type="SAM" id="SignalP"/>
    </source>
</evidence>
<keyword evidence="2" id="KW-0812">Transmembrane</keyword>
<dbReference type="GeneTree" id="ENSGT00530000068418"/>
<feature type="signal peptide" evidence="3">
    <location>
        <begin position="1"/>
        <end position="21"/>
    </location>
</feature>
<feature type="compositionally biased region" description="Polar residues" evidence="1">
    <location>
        <begin position="304"/>
        <end position="316"/>
    </location>
</feature>
<dbReference type="HOGENOM" id="CLU_848717_0_0_1"/>